<gene>
    <name evidence="1" type="ORF">BLX24_07940</name>
</gene>
<comment type="caution">
    <text evidence="1">The sequence shown here is derived from an EMBL/GenBank/DDBJ whole genome shotgun (WGS) entry which is preliminary data.</text>
</comment>
<dbReference type="EMBL" id="MORL01000003">
    <property type="protein sequence ID" value="OIN59778.1"/>
    <property type="molecule type" value="Genomic_DNA"/>
</dbReference>
<keyword evidence="2" id="KW-1185">Reference proteome</keyword>
<dbReference type="Proteomes" id="UP000181790">
    <property type="component" value="Unassembled WGS sequence"/>
</dbReference>
<evidence type="ECO:0000313" key="1">
    <source>
        <dbReference type="EMBL" id="OIN59778.1"/>
    </source>
</evidence>
<name>A0A1S2VPR2_9BACT</name>
<accession>A0A1S2VPR2</accession>
<sequence length="100" mass="11254">MNSATPSSDPLRLVKFGTLLRNRSGEGLVVVSVVEGFRSGRPVITHLELLECKTQLLHEYLPEEIRSALTQGLLTIARPNRSRTVNRWKQGGETPWRSDE</sequence>
<protein>
    <submittedName>
        <fullName evidence="1">Uncharacterized protein</fullName>
    </submittedName>
</protein>
<organism evidence="1 2">
    <name type="scientific">Arsenicibacter rosenii</name>
    <dbReference type="NCBI Taxonomy" id="1750698"/>
    <lineage>
        <taxon>Bacteria</taxon>
        <taxon>Pseudomonadati</taxon>
        <taxon>Bacteroidota</taxon>
        <taxon>Cytophagia</taxon>
        <taxon>Cytophagales</taxon>
        <taxon>Spirosomataceae</taxon>
        <taxon>Arsenicibacter</taxon>
    </lineage>
</organism>
<dbReference type="AlphaFoldDB" id="A0A1S2VPR2"/>
<evidence type="ECO:0000313" key="2">
    <source>
        <dbReference type="Proteomes" id="UP000181790"/>
    </source>
</evidence>
<reference evidence="1 2" key="1">
    <citation type="submission" date="2016-10" db="EMBL/GenBank/DDBJ databases">
        <title>Arsenicibacter rosenii gen. nov., sp. nov., an efficient arsenic-methylating bacterium isolated from an arsenic-contaminated paddy soil.</title>
        <authorList>
            <person name="Huang K."/>
        </authorList>
    </citation>
    <scope>NUCLEOTIDE SEQUENCE [LARGE SCALE GENOMIC DNA]</scope>
    <source>
        <strain evidence="1 2">SM-1</strain>
    </source>
</reference>
<proteinExistence type="predicted"/>